<gene>
    <name evidence="15" type="ORF">FNF27_00579</name>
    <name evidence="14" type="ORF">FNF28_00277</name>
    <name evidence="12" type="ORF">FNF29_00115</name>
    <name evidence="13" type="ORF">FNF31_04324</name>
</gene>
<dbReference type="OMA" id="NWAVGIP"/>
<evidence type="ECO:0008006" key="20">
    <source>
        <dbReference type="Google" id="ProtNLM"/>
    </source>
</evidence>
<evidence type="ECO:0000256" key="11">
    <source>
        <dbReference type="SAM" id="Phobius"/>
    </source>
</evidence>
<keyword evidence="8 9" id="KW-0472">Membrane</keyword>
<evidence type="ECO:0000256" key="2">
    <source>
        <dbReference type="ARBA" id="ARBA00006375"/>
    </source>
</evidence>
<evidence type="ECO:0000313" key="16">
    <source>
        <dbReference type="Proteomes" id="UP000322899"/>
    </source>
</evidence>
<dbReference type="Proteomes" id="UP000323011">
    <property type="component" value="Unassembled WGS sequence"/>
</dbReference>
<dbReference type="Gene3D" id="1.50.40.10">
    <property type="entry name" value="Mitochondrial carrier domain"/>
    <property type="match status" value="2"/>
</dbReference>
<reference evidence="16 17" key="1">
    <citation type="submission" date="2019-07" db="EMBL/GenBank/DDBJ databases">
        <title>Genomes of Cafeteria roenbergensis.</title>
        <authorList>
            <person name="Fischer M.G."/>
            <person name="Hackl T."/>
            <person name="Roman M."/>
        </authorList>
    </citation>
    <scope>NUCLEOTIDE SEQUENCE [LARGE SCALE GENOMIC DNA]</scope>
    <source>
        <strain evidence="12 17">BVI</strain>
        <strain evidence="13 19">Cflag</strain>
        <strain evidence="15 16">E4-10P</strain>
        <strain evidence="14 18">RCC970-E3</strain>
    </source>
</reference>
<evidence type="ECO:0000313" key="12">
    <source>
        <dbReference type="EMBL" id="KAA0157539.1"/>
    </source>
</evidence>
<evidence type="ECO:0000256" key="3">
    <source>
        <dbReference type="ARBA" id="ARBA00022448"/>
    </source>
</evidence>
<feature type="repeat" description="Solcar" evidence="9">
    <location>
        <begin position="114"/>
        <end position="202"/>
    </location>
</feature>
<dbReference type="PRINTS" id="PR00926">
    <property type="entry name" value="MITOCARRIER"/>
</dbReference>
<dbReference type="EMBL" id="VLTL01000003">
    <property type="protein sequence ID" value="KAA0171960.1"/>
    <property type="molecule type" value="Genomic_DNA"/>
</dbReference>
<feature type="repeat" description="Solcar" evidence="9">
    <location>
        <begin position="210"/>
        <end position="296"/>
    </location>
</feature>
<dbReference type="EMBL" id="VLTO01000002">
    <property type="protein sequence ID" value="KAA0178031.1"/>
    <property type="molecule type" value="Genomic_DNA"/>
</dbReference>
<feature type="transmembrane region" description="Helical" evidence="11">
    <location>
        <begin position="71"/>
        <end position="94"/>
    </location>
</feature>
<comment type="similarity">
    <text evidence="2 10">Belongs to the mitochondrial carrier (TC 2.A.29) family.</text>
</comment>
<dbReference type="AlphaFoldDB" id="A0A5A8CXX6"/>
<dbReference type="Pfam" id="PF00153">
    <property type="entry name" value="Mito_carr"/>
    <property type="match status" value="3"/>
</dbReference>
<sequence length="301" mass="31738">MAKSQDSSGAALLKNFLSGGFGGMCLVAAGHPFDLIKVRLQTQVTMAGKAPEFTGAFDAARKIMAREGIRGLYRGISAPMVGITPIFAICFWGYDLGKQGMHSIRGSKYGVDQLSLTDIALAGAFSAVPATALMAPGERIKCVMQVEPEGSTRFKGGMRSVVSHILKEGGVRSLYRGTTATLLRDGIGSMAYFGVYEGLKRALTPEGATLSPLAVVMAGGFAGMCNWAVAIPFDVVKTRIQTAEGAEAAKGIVQHTREMMAKEGLGSLYKGAAPAMLRAFPANAACFLGMELSLSFLNKMF</sequence>
<dbReference type="EMBL" id="VLTM01000044">
    <property type="protein sequence ID" value="KAA0160455.1"/>
    <property type="molecule type" value="Genomic_DNA"/>
</dbReference>
<name>A0A5A8CXX6_CAFRO</name>
<dbReference type="GO" id="GO:0015227">
    <property type="term" value="F:O-acyl-L-carnitine transmembrane transporter activity"/>
    <property type="evidence" value="ECO:0007669"/>
    <property type="project" value="TreeGrafter"/>
</dbReference>
<evidence type="ECO:0000313" key="19">
    <source>
        <dbReference type="Proteomes" id="UP000325113"/>
    </source>
</evidence>
<keyword evidence="5" id="KW-0677">Repeat</keyword>
<evidence type="ECO:0000313" key="13">
    <source>
        <dbReference type="EMBL" id="KAA0160455.1"/>
    </source>
</evidence>
<evidence type="ECO:0000256" key="9">
    <source>
        <dbReference type="PROSITE-ProRule" id="PRU00282"/>
    </source>
</evidence>
<evidence type="ECO:0000313" key="15">
    <source>
        <dbReference type="EMBL" id="KAA0178031.1"/>
    </source>
</evidence>
<dbReference type="SUPFAM" id="SSF103506">
    <property type="entry name" value="Mitochondrial carrier"/>
    <property type="match status" value="1"/>
</dbReference>
<evidence type="ECO:0000256" key="5">
    <source>
        <dbReference type="ARBA" id="ARBA00022737"/>
    </source>
</evidence>
<evidence type="ECO:0000313" key="14">
    <source>
        <dbReference type="EMBL" id="KAA0171960.1"/>
    </source>
</evidence>
<keyword evidence="6 11" id="KW-1133">Transmembrane helix</keyword>
<protein>
    <recommendedName>
        <fullName evidence="20">Mitochondrial carnitine/acylcarnitine carrier protein</fullName>
    </recommendedName>
</protein>
<evidence type="ECO:0000256" key="8">
    <source>
        <dbReference type="ARBA" id="ARBA00023136"/>
    </source>
</evidence>
<dbReference type="InterPro" id="IPR018108">
    <property type="entry name" value="MCP_transmembrane"/>
</dbReference>
<dbReference type="Proteomes" id="UP000324907">
    <property type="component" value="Unassembled WGS sequence"/>
</dbReference>
<evidence type="ECO:0000256" key="10">
    <source>
        <dbReference type="RuleBase" id="RU000488"/>
    </source>
</evidence>
<comment type="subcellular location">
    <subcellularLocation>
        <location evidence="1">Mitochondrion membrane</location>
        <topology evidence="1">Multi-pass membrane protein</topology>
    </subcellularLocation>
</comment>
<keyword evidence="4 9" id="KW-0812">Transmembrane</keyword>
<accession>A0A5A8CXX6</accession>
<dbReference type="PANTHER" id="PTHR45624:SF4">
    <property type="entry name" value="CONGESTED-LIKE TRACHEA PROTEIN-RELATED"/>
    <property type="match status" value="1"/>
</dbReference>
<keyword evidence="17" id="KW-1185">Reference proteome</keyword>
<dbReference type="InterPro" id="IPR050567">
    <property type="entry name" value="Mitochondrial_Carrier"/>
</dbReference>
<evidence type="ECO:0000256" key="6">
    <source>
        <dbReference type="ARBA" id="ARBA00022989"/>
    </source>
</evidence>
<dbReference type="InterPro" id="IPR002067">
    <property type="entry name" value="MCP"/>
</dbReference>
<dbReference type="GO" id="GO:0031966">
    <property type="term" value="C:mitochondrial membrane"/>
    <property type="evidence" value="ECO:0007669"/>
    <property type="project" value="UniProtKB-SubCell"/>
</dbReference>
<evidence type="ECO:0000256" key="4">
    <source>
        <dbReference type="ARBA" id="ARBA00022692"/>
    </source>
</evidence>
<dbReference type="GO" id="GO:1902603">
    <property type="term" value="P:carnitine transmembrane transport"/>
    <property type="evidence" value="ECO:0007669"/>
    <property type="project" value="TreeGrafter"/>
</dbReference>
<dbReference type="Proteomes" id="UP000325113">
    <property type="component" value="Unassembled WGS sequence"/>
</dbReference>
<keyword evidence="7" id="KW-0496">Mitochondrion</keyword>
<dbReference type="OrthoDB" id="14252at2759"/>
<keyword evidence="3 10" id="KW-0813">Transport</keyword>
<feature type="transmembrane region" description="Helical" evidence="11">
    <location>
        <begin position="114"/>
        <end position="135"/>
    </location>
</feature>
<dbReference type="InterPro" id="IPR023395">
    <property type="entry name" value="MCP_dom_sf"/>
</dbReference>
<organism evidence="12 17">
    <name type="scientific">Cafeteria roenbergensis</name>
    <name type="common">Marine flagellate</name>
    <dbReference type="NCBI Taxonomy" id="33653"/>
    <lineage>
        <taxon>Eukaryota</taxon>
        <taxon>Sar</taxon>
        <taxon>Stramenopiles</taxon>
        <taxon>Bigyra</taxon>
        <taxon>Opalozoa</taxon>
        <taxon>Bicosoecida</taxon>
        <taxon>Cafeteriaceae</taxon>
        <taxon>Cafeteria</taxon>
    </lineage>
</organism>
<evidence type="ECO:0000313" key="18">
    <source>
        <dbReference type="Proteomes" id="UP000324907"/>
    </source>
</evidence>
<evidence type="ECO:0000313" key="17">
    <source>
        <dbReference type="Proteomes" id="UP000323011"/>
    </source>
</evidence>
<evidence type="ECO:0000256" key="1">
    <source>
        <dbReference type="ARBA" id="ARBA00004225"/>
    </source>
</evidence>
<feature type="repeat" description="Solcar" evidence="9">
    <location>
        <begin position="10"/>
        <end position="100"/>
    </location>
</feature>
<dbReference type="EMBL" id="VLTN01000001">
    <property type="protein sequence ID" value="KAA0157539.1"/>
    <property type="molecule type" value="Genomic_DNA"/>
</dbReference>
<dbReference type="PANTHER" id="PTHR45624">
    <property type="entry name" value="MITOCHONDRIAL BASIC AMINO ACIDS TRANSPORTER-RELATED"/>
    <property type="match status" value="1"/>
</dbReference>
<dbReference type="Proteomes" id="UP000322899">
    <property type="component" value="Unassembled WGS sequence"/>
</dbReference>
<evidence type="ECO:0000256" key="7">
    <source>
        <dbReference type="ARBA" id="ARBA00023128"/>
    </source>
</evidence>
<dbReference type="GO" id="GO:0006839">
    <property type="term" value="P:mitochondrial transport"/>
    <property type="evidence" value="ECO:0007669"/>
    <property type="project" value="TreeGrafter"/>
</dbReference>
<comment type="caution">
    <text evidence="12">The sequence shown here is derived from an EMBL/GenBank/DDBJ whole genome shotgun (WGS) entry which is preliminary data.</text>
</comment>
<proteinExistence type="inferred from homology"/>
<dbReference type="PROSITE" id="PS50920">
    <property type="entry name" value="SOLCAR"/>
    <property type="match status" value="3"/>
</dbReference>